<dbReference type="InterPro" id="IPR036322">
    <property type="entry name" value="WD40_repeat_dom_sf"/>
</dbReference>
<organism evidence="5 6">
    <name type="scientific">Venturia effusa</name>
    <dbReference type="NCBI Taxonomy" id="50376"/>
    <lineage>
        <taxon>Eukaryota</taxon>
        <taxon>Fungi</taxon>
        <taxon>Dikarya</taxon>
        <taxon>Ascomycota</taxon>
        <taxon>Pezizomycotina</taxon>
        <taxon>Dothideomycetes</taxon>
        <taxon>Pleosporomycetidae</taxon>
        <taxon>Venturiales</taxon>
        <taxon>Venturiaceae</taxon>
        <taxon>Venturia</taxon>
    </lineage>
</organism>
<dbReference type="GO" id="GO:0061685">
    <property type="term" value="F:diphthine methylesterase activity"/>
    <property type="evidence" value="ECO:0007669"/>
    <property type="project" value="TreeGrafter"/>
</dbReference>
<protein>
    <recommendedName>
        <fullName evidence="7">Anaphase-promoting complex subunit 4 WD40 domain-containing protein</fullName>
    </recommendedName>
</protein>
<gene>
    <name evidence="5" type="ORF">FKW77_006799</name>
</gene>
<evidence type="ECO:0000256" key="1">
    <source>
        <dbReference type="ARBA" id="ARBA00022574"/>
    </source>
</evidence>
<accession>A0A517L7M1</accession>
<dbReference type="PANTHER" id="PTHR46042">
    <property type="entry name" value="DIPHTHINE METHYLTRANSFERASE"/>
    <property type="match status" value="1"/>
</dbReference>
<evidence type="ECO:0000256" key="3">
    <source>
        <dbReference type="ARBA" id="ARBA00043952"/>
    </source>
</evidence>
<dbReference type="GO" id="GO:0017183">
    <property type="term" value="P:protein histidyl modification to diphthamide"/>
    <property type="evidence" value="ECO:0007669"/>
    <property type="project" value="TreeGrafter"/>
</dbReference>
<sequence>MSEGIPKQIASIDTLFLELPPSCIEFWHLHPEYFVIGTYFLKNPEQHQEQGNRQEENLPNDGHSSAKKAQERTGSLVLCKLNDNKLEIVDTCKTDYAILDVHFAYAGNGKERVHTSTFWTANSTGSIAEYEIIFPIANASPTIEQRSIHQLYAEDILVLSFCWHPHDANLMSTTLSNGEVHVIRKRAQARDEKETMIWETSAQKPMSHELEAWTSCFSSTGEELLFSGGDDAVLQYTTTPTAFQHKQDDEADSEESPTPKTLPKKFHNAGITSILPLHHSLLLTGSYDDHIRLLLTHPRPTLLADLNLGGGVWRLKLLSSSNEAPNEASNEEKGIYDILASCMHAGTRIVRLTMDGVGETGFEVLATFEENESMNYGSDVQPRREGGEEVLRGFVVVSTSFYDRRVCLWRFDGMADGMG</sequence>
<name>A0A517L7M1_9PEZI</name>
<evidence type="ECO:0000313" key="5">
    <source>
        <dbReference type="EMBL" id="QDS71613.1"/>
    </source>
</evidence>
<evidence type="ECO:0008006" key="7">
    <source>
        <dbReference type="Google" id="ProtNLM"/>
    </source>
</evidence>
<evidence type="ECO:0000256" key="4">
    <source>
        <dbReference type="SAM" id="MobiDB-lite"/>
    </source>
</evidence>
<feature type="compositionally biased region" description="Basic and acidic residues" evidence="4">
    <location>
        <begin position="46"/>
        <end position="56"/>
    </location>
</feature>
<dbReference type="Proteomes" id="UP000316270">
    <property type="component" value="Chromosome 6"/>
</dbReference>
<proteinExistence type="predicted"/>
<keyword evidence="2" id="KW-0677">Repeat</keyword>
<dbReference type="InterPro" id="IPR052415">
    <property type="entry name" value="Diphthine_MTase"/>
</dbReference>
<keyword evidence="6" id="KW-1185">Reference proteome</keyword>
<dbReference type="EMBL" id="CP042190">
    <property type="protein sequence ID" value="QDS71613.1"/>
    <property type="molecule type" value="Genomic_DNA"/>
</dbReference>
<reference evidence="5 6" key="1">
    <citation type="submission" date="2019-07" db="EMBL/GenBank/DDBJ databases">
        <title>Finished genome of Venturia effusa.</title>
        <authorList>
            <person name="Young C.A."/>
            <person name="Cox M.P."/>
            <person name="Ganley A.R.D."/>
            <person name="David W.J."/>
        </authorList>
    </citation>
    <scope>NUCLEOTIDE SEQUENCE [LARGE SCALE GENOMIC DNA]</scope>
    <source>
        <strain evidence="6">albino</strain>
    </source>
</reference>
<feature type="region of interest" description="Disordered" evidence="4">
    <location>
        <begin position="243"/>
        <end position="264"/>
    </location>
</feature>
<dbReference type="InterPro" id="IPR015943">
    <property type="entry name" value="WD40/YVTN_repeat-like_dom_sf"/>
</dbReference>
<dbReference type="STRING" id="50376.A0A517L7M1"/>
<keyword evidence="1" id="KW-0853">WD repeat</keyword>
<dbReference type="Gene3D" id="2.130.10.10">
    <property type="entry name" value="YVTN repeat-like/Quinoprotein amine dehydrogenase"/>
    <property type="match status" value="1"/>
</dbReference>
<evidence type="ECO:0000256" key="2">
    <source>
        <dbReference type="ARBA" id="ARBA00022737"/>
    </source>
</evidence>
<dbReference type="GO" id="GO:0005737">
    <property type="term" value="C:cytoplasm"/>
    <property type="evidence" value="ECO:0007669"/>
    <property type="project" value="TreeGrafter"/>
</dbReference>
<dbReference type="AlphaFoldDB" id="A0A517L7M1"/>
<comment type="pathway">
    <text evidence="3">Protein modification.</text>
</comment>
<dbReference type="SUPFAM" id="SSF50978">
    <property type="entry name" value="WD40 repeat-like"/>
    <property type="match status" value="1"/>
</dbReference>
<dbReference type="PANTHER" id="PTHR46042:SF1">
    <property type="entry name" value="DIPHTHINE METHYLTRANSFERASE"/>
    <property type="match status" value="1"/>
</dbReference>
<dbReference type="OrthoDB" id="1930760at2759"/>
<feature type="region of interest" description="Disordered" evidence="4">
    <location>
        <begin position="46"/>
        <end position="66"/>
    </location>
</feature>
<evidence type="ECO:0000313" key="6">
    <source>
        <dbReference type="Proteomes" id="UP000316270"/>
    </source>
</evidence>